<keyword evidence="1" id="KW-0245">EGF-like domain</keyword>
<keyword evidence="5" id="KW-1185">Reference proteome</keyword>
<organism evidence="4 5">
    <name type="scientific">Paralvinella palmiformis</name>
    <dbReference type="NCBI Taxonomy" id="53620"/>
    <lineage>
        <taxon>Eukaryota</taxon>
        <taxon>Metazoa</taxon>
        <taxon>Spiralia</taxon>
        <taxon>Lophotrochozoa</taxon>
        <taxon>Annelida</taxon>
        <taxon>Polychaeta</taxon>
        <taxon>Sedentaria</taxon>
        <taxon>Canalipalpata</taxon>
        <taxon>Terebellida</taxon>
        <taxon>Terebelliformia</taxon>
        <taxon>Alvinellidae</taxon>
        <taxon>Paralvinella</taxon>
    </lineage>
</organism>
<reference evidence="4" key="1">
    <citation type="journal article" date="2023" name="Mol. Biol. Evol.">
        <title>Third-Generation Sequencing Reveals the Adaptive Role of the Epigenome in Three Deep-Sea Polychaetes.</title>
        <authorList>
            <person name="Perez M."/>
            <person name="Aroh O."/>
            <person name="Sun Y."/>
            <person name="Lan Y."/>
            <person name="Juniper S.K."/>
            <person name="Young C.R."/>
            <person name="Angers B."/>
            <person name="Qian P.Y."/>
        </authorList>
    </citation>
    <scope>NUCLEOTIDE SEQUENCE</scope>
    <source>
        <strain evidence="4">P08H-3</strain>
    </source>
</reference>
<evidence type="ECO:0000256" key="1">
    <source>
        <dbReference type="PROSITE-ProRule" id="PRU00076"/>
    </source>
</evidence>
<dbReference type="PROSITE" id="PS50026">
    <property type="entry name" value="EGF_3"/>
    <property type="match status" value="1"/>
</dbReference>
<feature type="domain" description="EGF-like" evidence="3">
    <location>
        <begin position="117"/>
        <end position="158"/>
    </location>
</feature>
<proteinExistence type="predicted"/>
<dbReference type="Proteomes" id="UP001208570">
    <property type="component" value="Unassembled WGS sequence"/>
</dbReference>
<gene>
    <name evidence="4" type="ORF">LSH36_247g03025</name>
</gene>
<comment type="caution">
    <text evidence="1">Lacks conserved residue(s) required for the propagation of feature annotation.</text>
</comment>
<keyword evidence="1" id="KW-1015">Disulfide bond</keyword>
<comment type="caution">
    <text evidence="4">The sequence shown here is derived from an EMBL/GenBank/DDBJ whole genome shotgun (WGS) entry which is preliminary data.</text>
</comment>
<feature type="transmembrane region" description="Helical" evidence="2">
    <location>
        <begin position="39"/>
        <end position="61"/>
    </location>
</feature>
<keyword evidence="2" id="KW-0472">Membrane</keyword>
<name>A0AAD9N2W8_9ANNE</name>
<evidence type="ECO:0000313" key="5">
    <source>
        <dbReference type="Proteomes" id="UP001208570"/>
    </source>
</evidence>
<dbReference type="EMBL" id="JAODUP010000247">
    <property type="protein sequence ID" value="KAK2155167.1"/>
    <property type="molecule type" value="Genomic_DNA"/>
</dbReference>
<accession>A0AAD9N2W8</accession>
<dbReference type="AlphaFoldDB" id="A0AAD9N2W8"/>
<dbReference type="Gene3D" id="2.10.25.10">
    <property type="entry name" value="Laminin"/>
    <property type="match status" value="1"/>
</dbReference>
<keyword evidence="2" id="KW-1133">Transmembrane helix</keyword>
<dbReference type="InterPro" id="IPR000742">
    <property type="entry name" value="EGF"/>
</dbReference>
<evidence type="ECO:0000259" key="3">
    <source>
        <dbReference type="PROSITE" id="PS50026"/>
    </source>
</evidence>
<keyword evidence="2" id="KW-0812">Transmembrane</keyword>
<evidence type="ECO:0000313" key="4">
    <source>
        <dbReference type="EMBL" id="KAK2155167.1"/>
    </source>
</evidence>
<protein>
    <recommendedName>
        <fullName evidence="3">EGF-like domain-containing protein</fullName>
    </recommendedName>
</protein>
<evidence type="ECO:0000256" key="2">
    <source>
        <dbReference type="SAM" id="Phobius"/>
    </source>
</evidence>
<feature type="disulfide bond" evidence="1">
    <location>
        <begin position="121"/>
        <end position="131"/>
    </location>
</feature>
<sequence>MQRVRRLQASGVRRVLTTPSLAVNRTPNNLLSKEPFDDLFSMNPSILSAFILIFLLGVGYAKDSKKEFVRNEPEPCTTVYKGCKLQAGDCVCESTTACINPYPYINEHQCEKDISGTLDKCRKDPCLHGQCVQVKKDDGYRKWECSCSGSGYFGRRCDKECPPLKKDDPIPENYPTDCIY</sequence>